<feature type="domain" description="Protein kinase" evidence="1">
    <location>
        <begin position="47"/>
        <end position="340"/>
    </location>
</feature>
<dbReference type="InterPro" id="IPR053139">
    <property type="entry name" value="Surface_bspA-like"/>
</dbReference>
<dbReference type="PROSITE" id="PS00108">
    <property type="entry name" value="PROTEIN_KINASE_ST"/>
    <property type="match status" value="1"/>
</dbReference>
<proteinExistence type="predicted"/>
<dbReference type="InterPro" id="IPR008271">
    <property type="entry name" value="Ser/Thr_kinase_AS"/>
</dbReference>
<dbReference type="Proteomes" id="UP001196765">
    <property type="component" value="Unassembled WGS sequence"/>
</dbReference>
<accession>A0AAW4N7D3</accession>
<evidence type="ECO:0000259" key="1">
    <source>
        <dbReference type="PROSITE" id="PS50011"/>
    </source>
</evidence>
<name>A0AAW4N7D3_9BACT</name>
<dbReference type="InterPro" id="IPR026906">
    <property type="entry name" value="LRR_5"/>
</dbReference>
<protein>
    <submittedName>
        <fullName evidence="2">Leucine-rich repeat protein</fullName>
    </submittedName>
</protein>
<evidence type="ECO:0000313" key="2">
    <source>
        <dbReference type="EMBL" id="MBV3389154.1"/>
    </source>
</evidence>
<gene>
    <name evidence="2" type="ORF">KSW82_15620</name>
</gene>
<dbReference type="GO" id="GO:0004672">
    <property type="term" value="F:protein kinase activity"/>
    <property type="evidence" value="ECO:0007669"/>
    <property type="project" value="InterPro"/>
</dbReference>
<dbReference type="SMART" id="SM00220">
    <property type="entry name" value="S_TKc"/>
    <property type="match status" value="1"/>
</dbReference>
<dbReference type="PANTHER" id="PTHR45661">
    <property type="entry name" value="SURFACE ANTIGEN"/>
    <property type="match status" value="1"/>
</dbReference>
<dbReference type="GO" id="GO:0005524">
    <property type="term" value="F:ATP binding"/>
    <property type="evidence" value="ECO:0007669"/>
    <property type="project" value="InterPro"/>
</dbReference>
<dbReference type="Pfam" id="PF00069">
    <property type="entry name" value="Pkinase"/>
    <property type="match status" value="1"/>
</dbReference>
<dbReference type="AlphaFoldDB" id="A0AAW4N7D3"/>
<dbReference type="Pfam" id="PF13306">
    <property type="entry name" value="LRR_5"/>
    <property type="match status" value="3"/>
</dbReference>
<dbReference type="InterPro" id="IPR000719">
    <property type="entry name" value="Prot_kinase_dom"/>
</dbReference>
<dbReference type="RefSeq" id="WP_217745214.1">
    <property type="nucleotide sequence ID" value="NZ_JAHOEI010000106.1"/>
</dbReference>
<dbReference type="PANTHER" id="PTHR45661:SF3">
    <property type="entry name" value="IG-LIKE DOMAIN-CONTAINING PROTEIN"/>
    <property type="match status" value="1"/>
</dbReference>
<dbReference type="EMBL" id="JAHOEI010000106">
    <property type="protein sequence ID" value="MBV3389154.1"/>
    <property type="molecule type" value="Genomic_DNA"/>
</dbReference>
<sequence length="970" mass="105427">MSNENTTKTINKEHSMQYPTILEYVKAIQDAGNNLDKLAHLTPVLDDHGEPYHSSGAFAVVFKMQDKSTGKYYALKCFTEEQEGRSDAYRQIAEELDMIEYPYIISVKYIEKEVCIDCQCEEDKFPVLLMDWVDGDTMEAYIAANYHNQSSMSMLCYRFGKMAAWLRTQSFAHGDLKSDNIIVRPDGSLALVDYDGMFVPSMKGRKSPTKGTKNFSHPLRTVDDFDETIDDFSLASIALALKAISLNSTLLDLYGKSDRLLFSEEDYRNPSKSKVISALQELMCNKDLCTLYSLFMLALARKDLSLCSYRLFVGEKPIQPQSIEDLSTKATEEELQDAYIDDRGVKYSKDGRKLLKAPTTLSGTYSIKKTTEIICDRAFSGCYKLTSVIIPNSVKNIGEWAFKYCISLSSIDIPNSVKSIGNNAFALCSSLKYISIPESVICLNGNPFCYWYGEIECLSANFIYEDDVLFNKDKSEIISFRNKKIMSYIIPDNVTSIRDGAFDGCSCLSSFAISDSVTSIGDFAFFNCSSLSSLVIPDSVTSMGDGAFFNCSSLSSLVIPDSVVSIGDGAFEGCSSLSSLAIPNSVTSIGDSAFEGCSSLSSLAISDSITSIGDFAFNGCSSLCSLDIPDSVVSIGNGAFRGCSSLRGLVIPDSVTSIGFHAFEDCSSLSSLVIPDSVVNFKGNPFLKWKGKLKCLSASFIYEDNVLFNMDKSKIISFRNLEAKSFIIPNGVKSIGKSAFRDCRSLVSISIPNSVTNIGDGAFDGCSSLSNLVIPNSVTSIGDGAFAECSSLSSLAISDSITSIGAWTFEGCRSLSSLVIPDSVTSIGIGAFEYCSSLRSLVIPDRVTSIGDVAFCGCRSLSNLEIPDSVTSIGIGAFEDCTSLSSLVIHDGVTSIGDSVFRGCSSLSSLTIPDSVTSIGFGAFRYCSSLCSLVIPNSVNDIEDWAFEGCSFPDNLKQELISRFGDKIFW</sequence>
<evidence type="ECO:0000313" key="3">
    <source>
        <dbReference type="Proteomes" id="UP001196765"/>
    </source>
</evidence>
<reference evidence="2" key="1">
    <citation type="submission" date="2021-06" db="EMBL/GenBank/DDBJ databases">
        <title>Collection of gut derived symbiotic bacterial strains cultured from healthy donors.</title>
        <authorList>
            <person name="Lin H."/>
            <person name="Littmann E."/>
            <person name="Pamer E.G."/>
        </authorList>
    </citation>
    <scope>NUCLEOTIDE SEQUENCE</scope>
    <source>
        <strain evidence="2">MSK.21.74</strain>
    </source>
</reference>
<organism evidence="2 3">
    <name type="scientific">Segatella copri</name>
    <dbReference type="NCBI Taxonomy" id="165179"/>
    <lineage>
        <taxon>Bacteria</taxon>
        <taxon>Pseudomonadati</taxon>
        <taxon>Bacteroidota</taxon>
        <taxon>Bacteroidia</taxon>
        <taxon>Bacteroidales</taxon>
        <taxon>Prevotellaceae</taxon>
        <taxon>Segatella</taxon>
    </lineage>
</organism>
<dbReference type="PROSITE" id="PS50011">
    <property type="entry name" value="PROTEIN_KINASE_DOM"/>
    <property type="match status" value="1"/>
</dbReference>
<comment type="caution">
    <text evidence="2">The sequence shown here is derived from an EMBL/GenBank/DDBJ whole genome shotgun (WGS) entry which is preliminary data.</text>
</comment>